<dbReference type="AlphaFoldDB" id="A0A0P0R8H9"/>
<evidence type="ECO:0000313" key="3">
    <source>
        <dbReference type="Proteomes" id="UP000019146"/>
    </source>
</evidence>
<dbReference type="KEGG" id="bcai:K788_0006653"/>
<proteinExistence type="predicted"/>
<reference evidence="2 3" key="1">
    <citation type="journal article" date="2014" name="Genome Announc.">
        <title>Draft Genome Sequence of the Haloacid-Degrading Burkholderia caribensis Strain MBA4.</title>
        <authorList>
            <person name="Pan Y."/>
            <person name="Kong K.F."/>
            <person name="Tsang J.S."/>
        </authorList>
    </citation>
    <scope>NUCLEOTIDE SEQUENCE [LARGE SCALE GENOMIC DNA]</scope>
    <source>
        <strain evidence="2 3">MBA4</strain>
    </source>
</reference>
<dbReference type="Proteomes" id="UP000019146">
    <property type="component" value="Chromosome 1"/>
</dbReference>
<name>A0A0P0R8H9_9BURK</name>
<evidence type="ECO:0000313" key="2">
    <source>
        <dbReference type="EMBL" id="ALL64587.1"/>
    </source>
</evidence>
<evidence type="ECO:0000256" key="1">
    <source>
        <dbReference type="SAM" id="MobiDB-lite"/>
    </source>
</evidence>
<organism evidence="2 3">
    <name type="scientific">Paraburkholderia caribensis MBA4</name>
    <dbReference type="NCBI Taxonomy" id="1323664"/>
    <lineage>
        <taxon>Bacteria</taxon>
        <taxon>Pseudomonadati</taxon>
        <taxon>Pseudomonadota</taxon>
        <taxon>Betaproteobacteria</taxon>
        <taxon>Burkholderiales</taxon>
        <taxon>Burkholderiaceae</taxon>
        <taxon>Paraburkholderia</taxon>
    </lineage>
</organism>
<dbReference type="EMBL" id="CP012746">
    <property type="protein sequence ID" value="ALL64587.1"/>
    <property type="molecule type" value="Genomic_DNA"/>
</dbReference>
<gene>
    <name evidence="2" type="ORF">K788_0006653</name>
</gene>
<accession>A0A0P0R8H9</accession>
<sequence>MIPRMLKTVNGPRSGASRGYLPSHNANALPVRQATKPGHVAGKAEKYAANDAPV</sequence>
<feature type="region of interest" description="Disordered" evidence="1">
    <location>
        <begin position="1"/>
        <end position="40"/>
    </location>
</feature>
<protein>
    <submittedName>
        <fullName evidence="2">Uncharacterized protein</fullName>
    </submittedName>
</protein>